<keyword evidence="1" id="KW-0472">Membrane</keyword>
<reference evidence="2" key="1">
    <citation type="submission" date="2022-11" db="EMBL/GenBank/DDBJ databases">
        <authorList>
            <person name="Petersen C."/>
        </authorList>
    </citation>
    <scope>NUCLEOTIDE SEQUENCE</scope>
    <source>
        <strain evidence="2">IBT 19713</strain>
    </source>
</reference>
<keyword evidence="1" id="KW-0812">Transmembrane</keyword>
<dbReference type="GeneID" id="83199627"/>
<dbReference type="Proteomes" id="UP001150941">
    <property type="component" value="Unassembled WGS sequence"/>
</dbReference>
<evidence type="ECO:0000313" key="3">
    <source>
        <dbReference type="Proteomes" id="UP001150941"/>
    </source>
</evidence>
<dbReference type="AlphaFoldDB" id="A0A9W9P8C0"/>
<keyword evidence="1" id="KW-1133">Transmembrane helix</keyword>
<reference evidence="2" key="2">
    <citation type="journal article" date="2023" name="IMA Fungus">
        <title>Comparative genomic study of the Penicillium genus elucidates a diverse pangenome and 15 lateral gene transfer events.</title>
        <authorList>
            <person name="Petersen C."/>
            <person name="Sorensen T."/>
            <person name="Nielsen M.R."/>
            <person name="Sondergaard T.E."/>
            <person name="Sorensen J.L."/>
            <person name="Fitzpatrick D.A."/>
            <person name="Frisvad J.C."/>
            <person name="Nielsen K.L."/>
        </authorList>
    </citation>
    <scope>NUCLEOTIDE SEQUENCE</scope>
    <source>
        <strain evidence="2">IBT 19713</strain>
    </source>
</reference>
<dbReference type="OrthoDB" id="434972at2759"/>
<gene>
    <name evidence="2" type="ORF">N7468_003027</name>
</gene>
<proteinExistence type="predicted"/>
<sequence>MFHLWTWELLITFCYVWPRWFSWFMRNFFAAYSYCILGRLLNQVYIRYAADDWDISWMIDYTIFAWFMGTIHVQEFYDLEGDRNADRETLPMLLSPRGLVYLRVGTSAFLVAFSTGLAYWSYLKMDQDMMIGPMAALQLILSTYLAYRVVALEGYKEDRATYHHYYYPPVFAILFTLVLVTK</sequence>
<keyword evidence="3" id="KW-1185">Reference proteome</keyword>
<evidence type="ECO:0000313" key="2">
    <source>
        <dbReference type="EMBL" id="KAJ5238408.1"/>
    </source>
</evidence>
<feature type="transmembrane region" description="Helical" evidence="1">
    <location>
        <begin position="134"/>
        <end position="152"/>
    </location>
</feature>
<name>A0A9W9P8C0_9EURO</name>
<dbReference type="RefSeq" id="XP_058331327.1">
    <property type="nucleotide sequence ID" value="XM_058472324.1"/>
</dbReference>
<feature type="transmembrane region" description="Helical" evidence="1">
    <location>
        <begin position="100"/>
        <end position="122"/>
    </location>
</feature>
<feature type="transmembrane region" description="Helical" evidence="1">
    <location>
        <begin position="20"/>
        <end position="41"/>
    </location>
</feature>
<accession>A0A9W9P8C0</accession>
<dbReference type="EMBL" id="JAPQKS010000003">
    <property type="protein sequence ID" value="KAJ5238408.1"/>
    <property type="molecule type" value="Genomic_DNA"/>
</dbReference>
<comment type="caution">
    <text evidence="2">The sequence shown here is derived from an EMBL/GenBank/DDBJ whole genome shotgun (WGS) entry which is preliminary data.</text>
</comment>
<organism evidence="2 3">
    <name type="scientific">Penicillium chermesinum</name>
    <dbReference type="NCBI Taxonomy" id="63820"/>
    <lineage>
        <taxon>Eukaryota</taxon>
        <taxon>Fungi</taxon>
        <taxon>Dikarya</taxon>
        <taxon>Ascomycota</taxon>
        <taxon>Pezizomycotina</taxon>
        <taxon>Eurotiomycetes</taxon>
        <taxon>Eurotiomycetidae</taxon>
        <taxon>Eurotiales</taxon>
        <taxon>Aspergillaceae</taxon>
        <taxon>Penicillium</taxon>
    </lineage>
</organism>
<feature type="transmembrane region" description="Helical" evidence="1">
    <location>
        <begin position="53"/>
        <end position="73"/>
    </location>
</feature>
<protein>
    <submittedName>
        <fullName evidence="2">Uncharacterized protein</fullName>
    </submittedName>
</protein>
<feature type="transmembrane region" description="Helical" evidence="1">
    <location>
        <begin position="164"/>
        <end position="181"/>
    </location>
</feature>
<evidence type="ECO:0000256" key="1">
    <source>
        <dbReference type="SAM" id="Phobius"/>
    </source>
</evidence>